<name>A0A6G9CSF7_RHOER</name>
<accession>A0A6G9CSF7</accession>
<gene>
    <name evidence="1" type="ORF">G9444_2538</name>
</gene>
<sequence length="396" mass="40454">MGLFNRGQAASALILDGKRAVRAYLGDQLVWDGTMDAFVPIPHILVSVSMTDPVVSATALTAAPFITASAQVHEPSISGTATVRPETAILVTGAVYVPDVSADALIEVPAISVSAIVLAPTVSEAFDATVEAPFIQVTAGMHSPKITADYAAAVPIIAAFAELLAPLVTATGTAVVNAPMIAVTGSVNAPAVVGSSAVVAPLIAASASVLAPEVRRDAKVFAPPIAGSAQVSAPSVTTYPAPDFVYFSPNITTSLSVAQPSGGWANITIAAIFNSPMPGGDIFGATSDVWLKIESQSGKPAALAGNGEAFGAWPMNNNQVAQSRNQMIVTRTLTSMRSVVNGTPAELTGRSNSPLNQVMQVKSSNSNLKAVALWNRALSSSEQTAALAWLNTQAPA</sequence>
<evidence type="ECO:0000313" key="2">
    <source>
        <dbReference type="Proteomes" id="UP000502345"/>
    </source>
</evidence>
<dbReference type="RefSeq" id="WP_166502141.1">
    <property type="nucleotide sequence ID" value="NZ_CP050124.1"/>
</dbReference>
<reference evidence="1 2" key="1">
    <citation type="submission" date="2020-03" db="EMBL/GenBank/DDBJ databases">
        <title>Screen low temperature-resistant strains for efficient degradation of petroleum hydrocarbons under the low temperature.</title>
        <authorList>
            <person name="Wang Y."/>
            <person name="Chen J."/>
        </authorList>
    </citation>
    <scope>NUCLEOTIDE SEQUENCE [LARGE SCALE GENOMIC DNA]</scope>
    <source>
        <strain evidence="1 2">KB1</strain>
    </source>
</reference>
<dbReference type="Proteomes" id="UP000502345">
    <property type="component" value="Chromosome"/>
</dbReference>
<protein>
    <submittedName>
        <fullName evidence="1">Uncharacterized protein</fullName>
    </submittedName>
</protein>
<proteinExistence type="predicted"/>
<organism evidence="1 2">
    <name type="scientific">Rhodococcus erythropolis</name>
    <name type="common">Arthrobacter picolinophilus</name>
    <dbReference type="NCBI Taxonomy" id="1833"/>
    <lineage>
        <taxon>Bacteria</taxon>
        <taxon>Bacillati</taxon>
        <taxon>Actinomycetota</taxon>
        <taxon>Actinomycetes</taxon>
        <taxon>Mycobacteriales</taxon>
        <taxon>Nocardiaceae</taxon>
        <taxon>Rhodococcus</taxon>
        <taxon>Rhodococcus erythropolis group</taxon>
    </lineage>
</organism>
<evidence type="ECO:0000313" key="1">
    <source>
        <dbReference type="EMBL" id="QIP39782.1"/>
    </source>
</evidence>
<dbReference type="AlphaFoldDB" id="A0A6G9CSF7"/>
<dbReference type="EMBL" id="CP050124">
    <property type="protein sequence ID" value="QIP39782.1"/>
    <property type="molecule type" value="Genomic_DNA"/>
</dbReference>